<dbReference type="InterPro" id="IPR004045">
    <property type="entry name" value="Glutathione_S-Trfase_N"/>
</dbReference>
<evidence type="ECO:0000256" key="4">
    <source>
        <dbReference type="ARBA" id="ARBA00047960"/>
    </source>
</evidence>
<comment type="similarity">
    <text evidence="3">Belongs to the GST superfamily. Sigma family.</text>
</comment>
<dbReference type="Pfam" id="PF02798">
    <property type="entry name" value="GST_N"/>
    <property type="match status" value="1"/>
</dbReference>
<evidence type="ECO:0000256" key="3">
    <source>
        <dbReference type="ARBA" id="ARBA00038317"/>
    </source>
</evidence>
<reference evidence="8 9" key="1">
    <citation type="submission" date="2013-12" db="EMBL/GenBank/DDBJ databases">
        <title>Draft genome of the parsitic nematode Ancylostoma duodenale.</title>
        <authorList>
            <person name="Mitreva M."/>
        </authorList>
    </citation>
    <scope>NUCLEOTIDE SEQUENCE [LARGE SCALE GENOMIC DNA]</scope>
    <source>
        <strain evidence="8 9">Zhejiang</strain>
    </source>
</reference>
<dbReference type="PROSITE" id="PS50404">
    <property type="entry name" value="GST_NTER"/>
    <property type="match status" value="1"/>
</dbReference>
<dbReference type="FunFam" id="1.20.1050.10:FF:000031">
    <property type="entry name" value="Glutathione S-Transferase"/>
    <property type="match status" value="1"/>
</dbReference>
<dbReference type="SUPFAM" id="SSF52833">
    <property type="entry name" value="Thioredoxin-like"/>
    <property type="match status" value="1"/>
</dbReference>
<accession>A0A0C2G921</accession>
<dbReference type="SFLD" id="SFLDG00363">
    <property type="entry name" value="AMPS_(cytGST):_Alpha-__Mu-__Pi"/>
    <property type="match status" value="1"/>
</dbReference>
<dbReference type="EC" id="2.5.1.18" evidence="1"/>
<sequence>MVHYKLSYFDIRGAGECVRQIFALAGQEFEDNRLTKEDFAPLKPKLPFGQVPVLEVDGKQLGQSLAICRYLARQFDLAGKSPFDEAVVDSLADQHADFRVEIKPYFYTAIGMREGDLEQLKKEVLLPAREKFFVILTKFLKQNPSGFLVGDSVTWADVVISESIATLLSFVPELLDGYPEVKAHMEKVRTIPNLKKWIENSPVRPF</sequence>
<dbReference type="PANTHER" id="PTHR11571:SF224">
    <property type="entry name" value="HEMATOPOIETIC PROSTAGLANDIN D SYNTHASE"/>
    <property type="match status" value="1"/>
</dbReference>
<dbReference type="CDD" id="cd03192">
    <property type="entry name" value="GST_C_Sigma_like"/>
    <property type="match status" value="1"/>
</dbReference>
<dbReference type="EMBL" id="KN737525">
    <property type="protein sequence ID" value="KIH55339.1"/>
    <property type="molecule type" value="Genomic_DNA"/>
</dbReference>
<dbReference type="SUPFAM" id="SSF47616">
    <property type="entry name" value="GST C-terminal domain-like"/>
    <property type="match status" value="1"/>
</dbReference>
<dbReference type="InterPro" id="IPR036282">
    <property type="entry name" value="Glutathione-S-Trfase_C_sf"/>
</dbReference>
<dbReference type="SFLD" id="SFLDS00019">
    <property type="entry name" value="Glutathione_Transferase_(cytos"/>
    <property type="match status" value="1"/>
</dbReference>
<comment type="catalytic activity">
    <reaction evidence="4">
        <text>RX + glutathione = an S-substituted glutathione + a halide anion + H(+)</text>
        <dbReference type="Rhea" id="RHEA:16437"/>
        <dbReference type="ChEBI" id="CHEBI:15378"/>
        <dbReference type="ChEBI" id="CHEBI:16042"/>
        <dbReference type="ChEBI" id="CHEBI:17792"/>
        <dbReference type="ChEBI" id="CHEBI:57925"/>
        <dbReference type="ChEBI" id="CHEBI:90779"/>
        <dbReference type="EC" id="2.5.1.18"/>
    </reaction>
</comment>
<dbReference type="PROSITE" id="PS50405">
    <property type="entry name" value="GST_CTER"/>
    <property type="match status" value="1"/>
</dbReference>
<protein>
    <recommendedName>
        <fullName evidence="1">glutathione transferase</fullName>
        <ecNumber evidence="1">2.5.1.18</ecNumber>
    </recommendedName>
    <alternativeName>
        <fullName evidence="5">GST class-sigma</fullName>
    </alternativeName>
</protein>
<dbReference type="Gene3D" id="3.40.30.10">
    <property type="entry name" value="Glutaredoxin"/>
    <property type="match status" value="1"/>
</dbReference>
<feature type="domain" description="GST N-terminal" evidence="6">
    <location>
        <begin position="2"/>
        <end position="79"/>
    </location>
</feature>
<proteinExistence type="inferred from homology"/>
<organism evidence="8 9">
    <name type="scientific">Ancylostoma duodenale</name>
    <dbReference type="NCBI Taxonomy" id="51022"/>
    <lineage>
        <taxon>Eukaryota</taxon>
        <taxon>Metazoa</taxon>
        <taxon>Ecdysozoa</taxon>
        <taxon>Nematoda</taxon>
        <taxon>Chromadorea</taxon>
        <taxon>Rhabditida</taxon>
        <taxon>Rhabditina</taxon>
        <taxon>Rhabditomorpha</taxon>
        <taxon>Strongyloidea</taxon>
        <taxon>Ancylostomatidae</taxon>
        <taxon>Ancylostomatinae</taxon>
        <taxon>Ancylostoma</taxon>
    </lineage>
</organism>
<dbReference type="GO" id="GO:0004364">
    <property type="term" value="F:glutathione transferase activity"/>
    <property type="evidence" value="ECO:0007669"/>
    <property type="project" value="UniProtKB-EC"/>
</dbReference>
<dbReference type="GO" id="GO:0005737">
    <property type="term" value="C:cytoplasm"/>
    <property type="evidence" value="ECO:0007669"/>
    <property type="project" value="UniProtKB-ARBA"/>
</dbReference>
<dbReference type="Proteomes" id="UP000054047">
    <property type="component" value="Unassembled WGS sequence"/>
</dbReference>
<dbReference type="InterPro" id="IPR010987">
    <property type="entry name" value="Glutathione-S-Trfase_C-like"/>
</dbReference>
<dbReference type="Pfam" id="PF14497">
    <property type="entry name" value="GST_C_3"/>
    <property type="match status" value="1"/>
</dbReference>
<dbReference type="InterPro" id="IPR040079">
    <property type="entry name" value="Glutathione_S-Trfase"/>
</dbReference>
<dbReference type="GO" id="GO:0004602">
    <property type="term" value="F:glutathione peroxidase activity"/>
    <property type="evidence" value="ECO:0007669"/>
    <property type="project" value="UniProtKB-ARBA"/>
</dbReference>
<evidence type="ECO:0000313" key="9">
    <source>
        <dbReference type="Proteomes" id="UP000054047"/>
    </source>
</evidence>
<dbReference type="FunFam" id="3.40.30.10:FF:000035">
    <property type="entry name" value="hematopoietic prostaglandin D synthase"/>
    <property type="match status" value="1"/>
</dbReference>
<evidence type="ECO:0000256" key="2">
    <source>
        <dbReference type="ARBA" id="ARBA00022679"/>
    </source>
</evidence>
<feature type="domain" description="GST C-terminal" evidence="7">
    <location>
        <begin position="81"/>
        <end position="206"/>
    </location>
</feature>
<dbReference type="Gene3D" id="1.20.1050.10">
    <property type="match status" value="1"/>
</dbReference>
<name>A0A0C2G921_9BILA</name>
<evidence type="ECO:0000256" key="1">
    <source>
        <dbReference type="ARBA" id="ARBA00012452"/>
    </source>
</evidence>
<gene>
    <name evidence="8" type="ORF">ANCDUO_14505</name>
</gene>
<dbReference type="InterPro" id="IPR004046">
    <property type="entry name" value="GST_C"/>
</dbReference>
<evidence type="ECO:0000259" key="6">
    <source>
        <dbReference type="PROSITE" id="PS50404"/>
    </source>
</evidence>
<keyword evidence="2 8" id="KW-0808">Transferase</keyword>
<dbReference type="InterPro" id="IPR036249">
    <property type="entry name" value="Thioredoxin-like_sf"/>
</dbReference>
<evidence type="ECO:0000313" key="8">
    <source>
        <dbReference type="EMBL" id="KIH55339.1"/>
    </source>
</evidence>
<dbReference type="GO" id="GO:0006749">
    <property type="term" value="P:glutathione metabolic process"/>
    <property type="evidence" value="ECO:0007669"/>
    <property type="project" value="TreeGrafter"/>
</dbReference>
<dbReference type="CDD" id="cd03039">
    <property type="entry name" value="GST_N_Sigma_like"/>
    <property type="match status" value="1"/>
</dbReference>
<dbReference type="SFLD" id="SFLDG01205">
    <property type="entry name" value="AMPS.1"/>
    <property type="match status" value="1"/>
</dbReference>
<evidence type="ECO:0000256" key="5">
    <source>
        <dbReference type="ARBA" id="ARBA00078118"/>
    </source>
</evidence>
<dbReference type="OrthoDB" id="414243at2759"/>
<dbReference type="PANTHER" id="PTHR11571">
    <property type="entry name" value="GLUTATHIONE S-TRANSFERASE"/>
    <property type="match status" value="1"/>
</dbReference>
<evidence type="ECO:0000259" key="7">
    <source>
        <dbReference type="PROSITE" id="PS50405"/>
    </source>
</evidence>
<dbReference type="AlphaFoldDB" id="A0A0C2G921"/>
<dbReference type="InterPro" id="IPR050213">
    <property type="entry name" value="GST_superfamily"/>
</dbReference>
<keyword evidence="9" id="KW-1185">Reference proteome</keyword>